<dbReference type="GO" id="GO:0071944">
    <property type="term" value="C:cell periphery"/>
    <property type="evidence" value="ECO:0007669"/>
    <property type="project" value="UniProtKB-ARBA"/>
</dbReference>
<dbReference type="GO" id="GO:0007160">
    <property type="term" value="P:cell-matrix adhesion"/>
    <property type="evidence" value="ECO:0007669"/>
    <property type="project" value="InterPro"/>
</dbReference>
<dbReference type="PROSITE" id="PS50026">
    <property type="entry name" value="EGF_3"/>
    <property type="match status" value="4"/>
</dbReference>
<dbReference type="InterPro" id="IPR009030">
    <property type="entry name" value="Growth_fac_rcpt_cys_sf"/>
</dbReference>
<keyword evidence="3" id="KW-0677">Repeat</keyword>
<dbReference type="InterPro" id="IPR000152">
    <property type="entry name" value="EGF-type_Asp/Asn_hydroxyl_site"/>
</dbReference>
<dbReference type="SUPFAM" id="SSF57196">
    <property type="entry name" value="EGF/Laminin"/>
    <property type="match status" value="1"/>
</dbReference>
<dbReference type="PANTHER" id="PTHR24050:SF28">
    <property type="entry name" value="UROMODULIN-LIKE"/>
    <property type="match status" value="1"/>
</dbReference>
<dbReference type="GO" id="GO:0005509">
    <property type="term" value="F:calcium ion binding"/>
    <property type="evidence" value="ECO:0007669"/>
    <property type="project" value="InterPro"/>
</dbReference>
<dbReference type="WBParaSite" id="nRc.2.0.1.t46678-RA">
    <property type="protein sequence ID" value="nRc.2.0.1.t46678-RA"/>
    <property type="gene ID" value="nRc.2.0.1.g46678"/>
</dbReference>
<evidence type="ECO:0000313" key="10">
    <source>
        <dbReference type="Proteomes" id="UP000887565"/>
    </source>
</evidence>
<dbReference type="Pfam" id="PF15102">
    <property type="entry name" value="TMEM154"/>
    <property type="match status" value="1"/>
</dbReference>
<dbReference type="PROSITE" id="PS00010">
    <property type="entry name" value="ASX_HYDROXYL"/>
    <property type="match status" value="4"/>
</dbReference>
<keyword evidence="1 5" id="KW-0245">EGF-like domain</keyword>
<dbReference type="InterPro" id="IPR049883">
    <property type="entry name" value="NOTCH1_EGF-like"/>
</dbReference>
<feature type="transmembrane region" description="Helical" evidence="7">
    <location>
        <begin position="1086"/>
        <end position="1110"/>
    </location>
</feature>
<accession>A0A915L883</accession>
<evidence type="ECO:0000256" key="2">
    <source>
        <dbReference type="ARBA" id="ARBA00022729"/>
    </source>
</evidence>
<dbReference type="InterPro" id="IPR000742">
    <property type="entry name" value="EGF"/>
</dbReference>
<keyword evidence="4 5" id="KW-1015">Disulfide bond</keyword>
<proteinExistence type="predicted"/>
<dbReference type="InterPro" id="IPR003886">
    <property type="entry name" value="NIDO_dom"/>
</dbReference>
<dbReference type="InterPro" id="IPR018097">
    <property type="entry name" value="EGF_Ca-bd_CS"/>
</dbReference>
<dbReference type="FunFam" id="2.10.25.10:FF:000038">
    <property type="entry name" value="Fibrillin 2"/>
    <property type="match status" value="4"/>
</dbReference>
<evidence type="ECO:0000256" key="3">
    <source>
        <dbReference type="ARBA" id="ARBA00022737"/>
    </source>
</evidence>
<feature type="domain" description="EGF-like" evidence="8">
    <location>
        <begin position="629"/>
        <end position="665"/>
    </location>
</feature>
<sequence>SSSRRRRQESSKNLNGTEPINYYFGARLYPFGEIVGDKTMSSTINSQAYVLINELTYLQENYSVVYVGKNGMLGFLPGLESARKDFFGKNDEKVIAPFWTDNSLGDTGRFHFFPLTYTRFVFCYFIFPCSIEWNDVFFIDAKILQHAGNEVLNQYNYSPQFRATSVFVVTWENLAPPHASADLPNSQRNTFQLALIMSRNGTFAHLIYSQLKWHDEAVAGFSEGNYKSLNMPGSGTAKVSKLANSSNYGVPGEWLFKIDDKQPYMCAPGNKGQDCNKKCDKGEFYYDCSRQCHCDHGIDCDVTHGTCPNAQCSRGYSGLPTCETDIDECESNDDISELCSSPKQPDCVNTPGAYLCTCLTGLNNHTQTCYPKPQGFQPWPTSSLGGSSSGAPNSWNGPLPLLNTAALDAYRKSFGSNDKFSQFNPILLPDLTQPNDLPPPKVAENLDVTPTVIKDTLVVKKNSESQDSVISNKTQIDSTVLSKNQISFIPSCNGSCGKNAHCESMKEAEKCVCDAGWTGDGNYCIDVDECLMEHTCEPNVKCENTPGGYKCLCGPGFKSSGHQCIDIDECATGTIQCPSPNVTMCFNTNGSYECRCKSGFNGSPNNPVGCLDIDECLLPDFHCGTFADYIDECKNSPCHRAAICLNTIGAFTCSCIEGFVGDGFECKETRLYLFNPSSPTTLRLPKENNSMIEVPLVKHALIFGNIVQKVYVSCNGLLTFDYPPQSYQSMKLVEQTKHSAIAVLYKNFDILKPESNVYVQQSSDYRFLTRVNLNIQEVYHDPGFQATSALLITFDNIRDGNGKSELNNTFQAVLAIGDLSTYIIMIYDEIQTEKAQVGLVSKPIGLKLMLPESMTNTTLLRERSNVNVPGKFIYRIDGKSVKQCPDGLLNPPYCTVDKDECATGATICHEKAACNNLFGSYKCICQPGWSGDGFSCFELTTCYMISGVSCGPNASCVEFVNGTTNPYCQCDDGFMGDGILCFKDPNFSERDPSQRSQRGQHSLSERKTLFKPQGTTSTSAYKIDKNMSNFTLLHGTASILKDGSNQISDKLILQQTQPIPSSSSTLKPKISKRHQNSDSNSGASSLLIIIIPSILVILWLILVVVLISVCMRKRKSKQISGNGIDQQQYGYYLPSLNSSDKNLHNTLPGRPSYDYYPNYYLDTYANYRS</sequence>
<dbReference type="SUPFAM" id="SSF57184">
    <property type="entry name" value="Growth factor receptor domain"/>
    <property type="match status" value="2"/>
</dbReference>
<feature type="region of interest" description="Disordered" evidence="6">
    <location>
        <begin position="988"/>
        <end position="1008"/>
    </location>
</feature>
<keyword evidence="7" id="KW-0812">Transmembrane</keyword>
<feature type="domain" description="EGF-like" evidence="8">
    <location>
        <begin position="488"/>
        <end position="525"/>
    </location>
</feature>
<name>A0A915L883_ROMCU</name>
<dbReference type="InterPro" id="IPR028064">
    <property type="entry name" value="TMEM154"/>
</dbReference>
<keyword evidence="10" id="KW-1185">Reference proteome</keyword>
<feature type="disulfide bond" evidence="5">
    <location>
        <begin position="492"/>
        <end position="502"/>
    </location>
</feature>
<feature type="region of interest" description="Disordered" evidence="6">
    <location>
        <begin position="1058"/>
        <end position="1081"/>
    </location>
</feature>
<evidence type="ECO:0000256" key="5">
    <source>
        <dbReference type="PROSITE-ProRule" id="PRU00076"/>
    </source>
</evidence>
<dbReference type="SMART" id="SM00179">
    <property type="entry name" value="EGF_CA"/>
    <property type="match status" value="5"/>
</dbReference>
<reference evidence="11" key="1">
    <citation type="submission" date="2022-11" db="UniProtKB">
        <authorList>
            <consortium name="WormBaseParasite"/>
        </authorList>
    </citation>
    <scope>IDENTIFICATION</scope>
</reference>
<dbReference type="SMART" id="SM00181">
    <property type="entry name" value="EGF"/>
    <property type="match status" value="8"/>
</dbReference>
<dbReference type="Gene3D" id="2.10.25.10">
    <property type="entry name" value="Laminin"/>
    <property type="match status" value="7"/>
</dbReference>
<dbReference type="Pfam" id="PF06119">
    <property type="entry name" value="NIDO"/>
    <property type="match status" value="2"/>
</dbReference>
<dbReference type="PANTHER" id="PTHR24050">
    <property type="entry name" value="PA14 DOMAIN-CONTAINING PROTEIN"/>
    <property type="match status" value="1"/>
</dbReference>
<dbReference type="CDD" id="cd00054">
    <property type="entry name" value="EGF_CA"/>
    <property type="match status" value="4"/>
</dbReference>
<dbReference type="Pfam" id="PF12947">
    <property type="entry name" value="EGF_3"/>
    <property type="match status" value="2"/>
</dbReference>
<dbReference type="InterPro" id="IPR024731">
    <property type="entry name" value="NELL2-like_EGF"/>
</dbReference>
<feature type="domain" description="NIDO" evidence="9">
    <location>
        <begin position="97"/>
        <end position="261"/>
    </location>
</feature>
<dbReference type="PROSITE" id="PS51220">
    <property type="entry name" value="NIDO"/>
    <property type="match status" value="2"/>
</dbReference>
<dbReference type="Proteomes" id="UP000887565">
    <property type="component" value="Unplaced"/>
</dbReference>
<dbReference type="Pfam" id="PF07645">
    <property type="entry name" value="EGF_CA"/>
    <property type="match status" value="3"/>
</dbReference>
<dbReference type="Gene3D" id="2.170.300.10">
    <property type="entry name" value="Tie2 ligand-binding domain superfamily"/>
    <property type="match status" value="1"/>
</dbReference>
<keyword evidence="7" id="KW-0472">Membrane</keyword>
<dbReference type="InterPro" id="IPR001881">
    <property type="entry name" value="EGF-like_Ca-bd_dom"/>
</dbReference>
<comment type="caution">
    <text evidence="5">Lacks conserved residue(s) required for the propagation of feature annotation.</text>
</comment>
<evidence type="ECO:0000256" key="6">
    <source>
        <dbReference type="SAM" id="MobiDB-lite"/>
    </source>
</evidence>
<dbReference type="AlphaFoldDB" id="A0A915L883"/>
<evidence type="ECO:0000259" key="9">
    <source>
        <dbReference type="PROSITE" id="PS51220"/>
    </source>
</evidence>
<keyword evidence="2" id="KW-0732">Signal</keyword>
<dbReference type="PROSITE" id="PS01187">
    <property type="entry name" value="EGF_CA"/>
    <property type="match status" value="2"/>
</dbReference>
<evidence type="ECO:0000256" key="4">
    <source>
        <dbReference type="ARBA" id="ARBA00023157"/>
    </source>
</evidence>
<feature type="domain" description="EGF-like" evidence="8">
    <location>
        <begin position="526"/>
        <end position="565"/>
    </location>
</feature>
<dbReference type="SMART" id="SM00539">
    <property type="entry name" value="NIDO"/>
    <property type="match status" value="2"/>
</dbReference>
<organism evidence="10 11">
    <name type="scientific">Romanomermis culicivorax</name>
    <name type="common">Nematode worm</name>
    <dbReference type="NCBI Taxonomy" id="13658"/>
    <lineage>
        <taxon>Eukaryota</taxon>
        <taxon>Metazoa</taxon>
        <taxon>Ecdysozoa</taxon>
        <taxon>Nematoda</taxon>
        <taxon>Enoplea</taxon>
        <taxon>Dorylaimia</taxon>
        <taxon>Mermithida</taxon>
        <taxon>Mermithoidea</taxon>
        <taxon>Mermithidae</taxon>
        <taxon>Romanomermis</taxon>
    </lineage>
</organism>
<evidence type="ECO:0000256" key="1">
    <source>
        <dbReference type="ARBA" id="ARBA00022536"/>
    </source>
</evidence>
<evidence type="ECO:0000256" key="7">
    <source>
        <dbReference type="SAM" id="Phobius"/>
    </source>
</evidence>
<dbReference type="InterPro" id="IPR052235">
    <property type="entry name" value="Nephronectin_domain"/>
</dbReference>
<keyword evidence="7" id="KW-1133">Transmembrane helix</keyword>
<evidence type="ECO:0000313" key="11">
    <source>
        <dbReference type="WBParaSite" id="nRc.2.0.1.t46678-RA"/>
    </source>
</evidence>
<protein>
    <submittedName>
        <fullName evidence="11">Uncharacterized protein</fullName>
    </submittedName>
</protein>
<dbReference type="PROSITE" id="PS01186">
    <property type="entry name" value="EGF_2"/>
    <property type="match status" value="3"/>
</dbReference>
<evidence type="ECO:0000259" key="8">
    <source>
        <dbReference type="PROSITE" id="PS50026"/>
    </source>
</evidence>
<dbReference type="OMA" id="QWFNDCS"/>
<feature type="domain" description="EGF-like" evidence="8">
    <location>
        <begin position="897"/>
        <end position="935"/>
    </location>
</feature>
<feature type="domain" description="NIDO" evidence="9">
    <location>
        <begin position="743"/>
        <end position="879"/>
    </location>
</feature>